<dbReference type="VEuPathDB" id="VectorBase:RPRC008265"/>
<dbReference type="Pfam" id="PF14529">
    <property type="entry name" value="Exo_endo_phos_2"/>
    <property type="match status" value="1"/>
</dbReference>
<dbReference type="eggNOG" id="ENOG502S130">
    <property type="taxonomic scope" value="Eukaryota"/>
</dbReference>
<keyword evidence="3" id="KW-1185">Reference proteome</keyword>
<dbReference type="PANTHER" id="PTHR33273:SF4">
    <property type="entry name" value="ENDONUCLEASE_EXONUCLEASE_PHOSPHATASE DOMAIN-CONTAINING PROTEIN"/>
    <property type="match status" value="1"/>
</dbReference>
<dbReference type="GO" id="GO:0003824">
    <property type="term" value="F:catalytic activity"/>
    <property type="evidence" value="ECO:0007669"/>
    <property type="project" value="InterPro"/>
</dbReference>
<dbReference type="InterPro" id="IPR036691">
    <property type="entry name" value="Endo/exonu/phosph_ase_sf"/>
</dbReference>
<feature type="domain" description="Endonuclease/exonuclease/phosphatase" evidence="1">
    <location>
        <begin position="82"/>
        <end position="201"/>
    </location>
</feature>
<dbReference type="InterPro" id="IPR005135">
    <property type="entry name" value="Endo/exonuclease/phosphatase"/>
</dbReference>
<sequence>MKILQGNMHRSRVADSLLNQLRSEWDADLLIISEQYKDKDCPLWFADALHTAAIWVANPSEVPIEATGLGHGYVWIKSLGTYFVSCYFTPNEGINEFRAKIDELEDTLHEWREGIVVAGDFNAKAPDWGMSTLDGRGRYISEMMARQNLIAANTGNTPTFRRAGQVGTIPDITLVSDTAAGQLKHWRVLEDYTGSDHQYIVFHFNQRRKVTKSDANKKLGWNLAKLNKDAFTLIIEQGQATAMDVVGTPQEVVRATMRLIQKACDAAMPRKGKFRGNKGPAYWWTEEIAQLRRNCLRLRRKATRTRRRNASEAEVEQEEYRAAKKALKHSINRSKRQKWEELRKEIDLD</sequence>
<dbReference type="Proteomes" id="UP000015103">
    <property type="component" value="Unassembled WGS sequence"/>
</dbReference>
<dbReference type="HOGENOM" id="CLU_046768_0_0_1"/>
<protein>
    <submittedName>
        <fullName evidence="2">Endo/exonuclease/phosphatase domain-containing protein</fullName>
    </submittedName>
</protein>
<dbReference type="CDD" id="cd09077">
    <property type="entry name" value="R1-I-EN"/>
    <property type="match status" value="1"/>
</dbReference>
<organism evidence="2 3">
    <name type="scientific">Rhodnius prolixus</name>
    <name type="common">Triatomid bug</name>
    <dbReference type="NCBI Taxonomy" id="13249"/>
    <lineage>
        <taxon>Eukaryota</taxon>
        <taxon>Metazoa</taxon>
        <taxon>Ecdysozoa</taxon>
        <taxon>Arthropoda</taxon>
        <taxon>Hexapoda</taxon>
        <taxon>Insecta</taxon>
        <taxon>Pterygota</taxon>
        <taxon>Neoptera</taxon>
        <taxon>Paraneoptera</taxon>
        <taxon>Hemiptera</taxon>
        <taxon>Heteroptera</taxon>
        <taxon>Panheteroptera</taxon>
        <taxon>Cimicomorpha</taxon>
        <taxon>Reduviidae</taxon>
        <taxon>Triatominae</taxon>
        <taxon>Rhodnius</taxon>
    </lineage>
</organism>
<evidence type="ECO:0000313" key="2">
    <source>
        <dbReference type="EnsemblMetazoa" id="RPRC008265-PA"/>
    </source>
</evidence>
<dbReference type="Gene3D" id="3.60.10.10">
    <property type="entry name" value="Endonuclease/exonuclease/phosphatase"/>
    <property type="match status" value="1"/>
</dbReference>
<dbReference type="EnsemblMetazoa" id="RPRC008265-RA">
    <property type="protein sequence ID" value="RPRC008265-PA"/>
    <property type="gene ID" value="RPRC008265"/>
</dbReference>
<name>T1HW45_RHOPR</name>
<dbReference type="STRING" id="13249.T1HW45"/>
<dbReference type="PANTHER" id="PTHR33273">
    <property type="entry name" value="DOMAIN-CONTAINING PROTEIN, PUTATIVE-RELATED"/>
    <property type="match status" value="1"/>
</dbReference>
<accession>T1HW45</accession>
<dbReference type="InParanoid" id="T1HW45"/>
<dbReference type="OMA" id="NDRATEW"/>
<evidence type="ECO:0000259" key="1">
    <source>
        <dbReference type="Pfam" id="PF14529"/>
    </source>
</evidence>
<dbReference type="SUPFAM" id="SSF56219">
    <property type="entry name" value="DNase I-like"/>
    <property type="match status" value="1"/>
</dbReference>
<evidence type="ECO:0000313" key="3">
    <source>
        <dbReference type="Proteomes" id="UP000015103"/>
    </source>
</evidence>
<reference evidence="2" key="1">
    <citation type="submission" date="2015-05" db="UniProtKB">
        <authorList>
            <consortium name="EnsemblMetazoa"/>
        </authorList>
    </citation>
    <scope>IDENTIFICATION</scope>
</reference>
<proteinExistence type="predicted"/>
<dbReference type="EMBL" id="ACPB03017100">
    <property type="status" value="NOT_ANNOTATED_CDS"/>
    <property type="molecule type" value="Genomic_DNA"/>
</dbReference>
<dbReference type="AlphaFoldDB" id="T1HW45"/>